<organism evidence="2 3">
    <name type="scientific">Cymbomonas tetramitiformis</name>
    <dbReference type="NCBI Taxonomy" id="36881"/>
    <lineage>
        <taxon>Eukaryota</taxon>
        <taxon>Viridiplantae</taxon>
        <taxon>Chlorophyta</taxon>
        <taxon>Pyramimonadophyceae</taxon>
        <taxon>Pyramimonadales</taxon>
        <taxon>Pyramimonadaceae</taxon>
        <taxon>Cymbomonas</taxon>
    </lineage>
</organism>
<evidence type="ECO:0000313" key="3">
    <source>
        <dbReference type="Proteomes" id="UP001190700"/>
    </source>
</evidence>
<name>A0AAE0LEV2_9CHLO</name>
<gene>
    <name evidence="2" type="ORF">CYMTET_9613</name>
</gene>
<sequence>MTESLEAQPAREPTKAEALQMRTQLEMMTLIRMKKFQEALTKANMLVELEPENVMFKEFQSNLLEKVDLDEEDEEDEEDEDGEEGEEVEEEDDEDEDDDDDKDQAEGDDDDEEEELDTRPVQSEEEANIPQTAPSILPNADMIKVFKEVLAEDEEQDLLVRQELEALAMP</sequence>
<accession>A0AAE0LEV2</accession>
<reference evidence="2 3" key="1">
    <citation type="journal article" date="2015" name="Genome Biol. Evol.">
        <title>Comparative Genomics of a Bacterivorous Green Alga Reveals Evolutionary Causalities and Consequences of Phago-Mixotrophic Mode of Nutrition.</title>
        <authorList>
            <person name="Burns J.A."/>
            <person name="Paasch A."/>
            <person name="Narechania A."/>
            <person name="Kim E."/>
        </authorList>
    </citation>
    <scope>NUCLEOTIDE SEQUENCE [LARGE SCALE GENOMIC DNA]</scope>
    <source>
        <strain evidence="2 3">PLY_AMNH</strain>
    </source>
</reference>
<protein>
    <submittedName>
        <fullName evidence="2">Uncharacterized protein</fullName>
    </submittedName>
</protein>
<dbReference type="Proteomes" id="UP001190700">
    <property type="component" value="Unassembled WGS sequence"/>
</dbReference>
<evidence type="ECO:0000313" key="2">
    <source>
        <dbReference type="EMBL" id="KAK3282663.1"/>
    </source>
</evidence>
<keyword evidence="3" id="KW-1185">Reference proteome</keyword>
<feature type="compositionally biased region" description="Acidic residues" evidence="1">
    <location>
        <begin position="68"/>
        <end position="116"/>
    </location>
</feature>
<evidence type="ECO:0000256" key="1">
    <source>
        <dbReference type="SAM" id="MobiDB-lite"/>
    </source>
</evidence>
<feature type="region of interest" description="Disordered" evidence="1">
    <location>
        <begin position="64"/>
        <end position="138"/>
    </location>
</feature>
<dbReference type="EMBL" id="LGRX02003208">
    <property type="protein sequence ID" value="KAK3282663.1"/>
    <property type="molecule type" value="Genomic_DNA"/>
</dbReference>
<comment type="caution">
    <text evidence="2">The sequence shown here is derived from an EMBL/GenBank/DDBJ whole genome shotgun (WGS) entry which is preliminary data.</text>
</comment>
<dbReference type="AlphaFoldDB" id="A0AAE0LEV2"/>
<proteinExistence type="predicted"/>